<name>A0ABN0XPU7_9LACT</name>
<dbReference type="SUPFAM" id="SSF75500">
    <property type="entry name" value="Putative transcriptional regulator TM1602, C-terminal domain"/>
    <property type="match status" value="1"/>
</dbReference>
<accession>A0ABN0XPU7</accession>
<comment type="caution">
    <text evidence="3">The sequence shown here is derived from an EMBL/GenBank/DDBJ whole genome shotgun (WGS) entry which is preliminary data.</text>
</comment>
<dbReference type="InterPro" id="IPR004173">
    <property type="entry name" value="3H_domain"/>
</dbReference>
<gene>
    <name evidence="3" type="ORF">GCM10008932_21740</name>
</gene>
<keyword evidence="4" id="KW-1185">Reference proteome</keyword>
<dbReference type="Gene3D" id="3.30.1340.20">
    <property type="entry name" value="3H domain"/>
    <property type="match status" value="1"/>
</dbReference>
<dbReference type="Proteomes" id="UP001501166">
    <property type="component" value="Unassembled WGS sequence"/>
</dbReference>
<dbReference type="PANTHER" id="PTHR40068">
    <property type="entry name" value="TRANSCRIPTION REPRESSOR NIAR-RELATED"/>
    <property type="match status" value="1"/>
</dbReference>
<dbReference type="RefSeq" id="WP_343756560.1">
    <property type="nucleotide sequence ID" value="NZ_BAAACW010000143.1"/>
</dbReference>
<dbReference type="InterPro" id="IPR036388">
    <property type="entry name" value="WH-like_DNA-bd_sf"/>
</dbReference>
<dbReference type="EMBL" id="BAAACW010000143">
    <property type="protein sequence ID" value="GAA0369808.1"/>
    <property type="molecule type" value="Genomic_DNA"/>
</dbReference>
<dbReference type="PIRSF" id="PIRSF037847">
    <property type="entry name" value="NiaR"/>
    <property type="match status" value="1"/>
</dbReference>
<protein>
    <submittedName>
        <fullName evidence="3">Transcription repressor NadR</fullName>
    </submittedName>
</protein>
<evidence type="ECO:0000313" key="4">
    <source>
        <dbReference type="Proteomes" id="UP001501166"/>
    </source>
</evidence>
<proteinExistence type="predicted"/>
<feature type="domain" description="3H" evidence="1">
    <location>
        <begin position="73"/>
        <end position="168"/>
    </location>
</feature>
<evidence type="ECO:0000259" key="2">
    <source>
        <dbReference type="Pfam" id="PF08279"/>
    </source>
</evidence>
<sequence length="170" mass="19111">MDADKRREQIAALLRKSSEPVVARTLAKHFDVSRQVIVGDIALLRASGLDIFSTPKGYVMREARQKDPTVQLVCIHSPEETKEELYTVVDNGGEVLDVLVEHPVYGVMRGELNISSRLEVDEFIKKIEIHDTSLLSALTEGIHTHTIAAKSQTLLDKIEQELKMKGFLYQ</sequence>
<evidence type="ECO:0000259" key="1">
    <source>
        <dbReference type="Pfam" id="PF02829"/>
    </source>
</evidence>
<dbReference type="Gene3D" id="1.10.10.10">
    <property type="entry name" value="Winged helix-like DNA-binding domain superfamily/Winged helix DNA-binding domain"/>
    <property type="match status" value="1"/>
</dbReference>
<dbReference type="SUPFAM" id="SSF46785">
    <property type="entry name" value="Winged helix' DNA-binding domain"/>
    <property type="match status" value="1"/>
</dbReference>
<reference evidence="3 4" key="1">
    <citation type="journal article" date="2019" name="Int. J. Syst. Evol. Microbiol.">
        <title>The Global Catalogue of Microorganisms (GCM) 10K type strain sequencing project: providing services to taxonomists for standard genome sequencing and annotation.</title>
        <authorList>
            <consortium name="The Broad Institute Genomics Platform"/>
            <consortium name="The Broad Institute Genome Sequencing Center for Infectious Disease"/>
            <person name="Wu L."/>
            <person name="Ma J."/>
        </authorList>
    </citation>
    <scope>NUCLEOTIDE SEQUENCE [LARGE SCALE GENOMIC DNA]</scope>
    <source>
        <strain evidence="3 4">JCM 12662</strain>
    </source>
</reference>
<dbReference type="InterPro" id="IPR026043">
    <property type="entry name" value="NadR"/>
</dbReference>
<evidence type="ECO:0000313" key="3">
    <source>
        <dbReference type="EMBL" id="GAA0369808.1"/>
    </source>
</evidence>
<dbReference type="InterPro" id="IPR013196">
    <property type="entry name" value="HTH_11"/>
</dbReference>
<dbReference type="PANTHER" id="PTHR40068:SF1">
    <property type="entry name" value="TRANSCRIPTION REPRESSOR NIAR-RELATED"/>
    <property type="match status" value="1"/>
</dbReference>
<dbReference type="InterPro" id="IPR036390">
    <property type="entry name" value="WH_DNA-bd_sf"/>
</dbReference>
<dbReference type="Pfam" id="PF02829">
    <property type="entry name" value="3H"/>
    <property type="match status" value="1"/>
</dbReference>
<feature type="domain" description="Helix-turn-helix type 11" evidence="2">
    <location>
        <begin position="6"/>
        <end position="58"/>
    </location>
</feature>
<organism evidence="3 4">
    <name type="scientific">Alkalibacterium iburiense</name>
    <dbReference type="NCBI Taxonomy" id="290589"/>
    <lineage>
        <taxon>Bacteria</taxon>
        <taxon>Bacillati</taxon>
        <taxon>Bacillota</taxon>
        <taxon>Bacilli</taxon>
        <taxon>Lactobacillales</taxon>
        <taxon>Carnobacteriaceae</taxon>
        <taxon>Alkalibacterium</taxon>
    </lineage>
</organism>
<dbReference type="InterPro" id="IPR035922">
    <property type="entry name" value="3H_dom_sf"/>
</dbReference>
<dbReference type="Pfam" id="PF08279">
    <property type="entry name" value="HTH_11"/>
    <property type="match status" value="1"/>
</dbReference>